<gene>
    <name evidence="1" type="ORF">TBRA_LOCUS12919</name>
</gene>
<protein>
    <submittedName>
        <fullName evidence="1">Uncharacterized protein</fullName>
    </submittedName>
</protein>
<dbReference type="EMBL" id="CADCXV010001102">
    <property type="protein sequence ID" value="CAB0041243.1"/>
    <property type="molecule type" value="Genomic_DNA"/>
</dbReference>
<dbReference type="Proteomes" id="UP000479190">
    <property type="component" value="Unassembled WGS sequence"/>
</dbReference>
<reference evidence="1 2" key="1">
    <citation type="submission" date="2020-02" db="EMBL/GenBank/DDBJ databases">
        <authorList>
            <person name="Ferguson B K."/>
        </authorList>
    </citation>
    <scope>NUCLEOTIDE SEQUENCE [LARGE SCALE GENOMIC DNA]</scope>
</reference>
<organism evidence="1 2">
    <name type="scientific">Trichogramma brassicae</name>
    <dbReference type="NCBI Taxonomy" id="86971"/>
    <lineage>
        <taxon>Eukaryota</taxon>
        <taxon>Metazoa</taxon>
        <taxon>Ecdysozoa</taxon>
        <taxon>Arthropoda</taxon>
        <taxon>Hexapoda</taxon>
        <taxon>Insecta</taxon>
        <taxon>Pterygota</taxon>
        <taxon>Neoptera</taxon>
        <taxon>Endopterygota</taxon>
        <taxon>Hymenoptera</taxon>
        <taxon>Apocrita</taxon>
        <taxon>Proctotrupomorpha</taxon>
        <taxon>Chalcidoidea</taxon>
        <taxon>Trichogrammatidae</taxon>
        <taxon>Trichogramma</taxon>
    </lineage>
</organism>
<accession>A0A6H5J1J0</accession>
<evidence type="ECO:0000313" key="2">
    <source>
        <dbReference type="Proteomes" id="UP000479190"/>
    </source>
</evidence>
<name>A0A6H5J1J0_9HYME</name>
<sequence length="262" mass="29435">MFTVPGDITRCVLGSRLPNIRVLRPRKPPEKLLLAFRVGIRQVGPEEDVHSTRRYHQVRPRLSPTQYSCSPTSKTPEKLLLGFRMGIRQVGPEEDVHSTRRYHQKTFFPGTARIWLTASYIAAADPSVKLCDGLGNEFLNKASVSVSERTMYRRAQELAAQYNYNIEIIELALTIAKKKNGIDSRAVVTLNADAAAQSRTHSLNHTETRLHTQERQSTREILTGVECRQWPLVTIAAGLTLSLAWAAAGTHSSRSRNYQTIT</sequence>
<evidence type="ECO:0000313" key="1">
    <source>
        <dbReference type="EMBL" id="CAB0041243.1"/>
    </source>
</evidence>
<proteinExistence type="predicted"/>
<keyword evidence="2" id="KW-1185">Reference proteome</keyword>
<dbReference type="AlphaFoldDB" id="A0A6H5J1J0"/>